<dbReference type="Proteomes" id="UP001085076">
    <property type="component" value="Miscellaneous, Linkage group lg03"/>
</dbReference>
<evidence type="ECO:0000256" key="1">
    <source>
        <dbReference type="SAM" id="MobiDB-lite"/>
    </source>
</evidence>
<feature type="region of interest" description="Disordered" evidence="1">
    <location>
        <begin position="777"/>
        <end position="965"/>
    </location>
</feature>
<name>A0A9D5CUS0_9LILI</name>
<feature type="compositionally biased region" description="Basic residues" evidence="1">
    <location>
        <begin position="786"/>
        <end position="795"/>
    </location>
</feature>
<feature type="region of interest" description="Disordered" evidence="1">
    <location>
        <begin position="34"/>
        <end position="56"/>
    </location>
</feature>
<dbReference type="PANTHER" id="PTHR34536">
    <property type="entry name" value="DENTIN SIALOPHOSPHOPROTEIN-LIKE PROTEIN"/>
    <property type="match status" value="1"/>
</dbReference>
<feature type="region of interest" description="Disordered" evidence="1">
    <location>
        <begin position="1004"/>
        <end position="1044"/>
    </location>
</feature>
<proteinExistence type="predicted"/>
<evidence type="ECO:0000313" key="3">
    <source>
        <dbReference type="Proteomes" id="UP001085076"/>
    </source>
</evidence>
<accession>A0A9D5CUS0</accession>
<reference evidence="2" key="2">
    <citation type="journal article" date="2022" name="Hortic Res">
        <title>The genome of Dioscorea zingiberensis sheds light on the biosynthesis, origin and evolution of the medicinally important diosgenin saponins.</title>
        <authorList>
            <person name="Li Y."/>
            <person name="Tan C."/>
            <person name="Li Z."/>
            <person name="Guo J."/>
            <person name="Li S."/>
            <person name="Chen X."/>
            <person name="Wang C."/>
            <person name="Dai X."/>
            <person name="Yang H."/>
            <person name="Song W."/>
            <person name="Hou L."/>
            <person name="Xu J."/>
            <person name="Tong Z."/>
            <person name="Xu A."/>
            <person name="Yuan X."/>
            <person name="Wang W."/>
            <person name="Yang Q."/>
            <person name="Chen L."/>
            <person name="Sun Z."/>
            <person name="Wang K."/>
            <person name="Pan B."/>
            <person name="Chen J."/>
            <person name="Bao Y."/>
            <person name="Liu F."/>
            <person name="Qi X."/>
            <person name="Gang D.R."/>
            <person name="Wen J."/>
            <person name="Li J."/>
        </authorList>
    </citation>
    <scope>NUCLEOTIDE SEQUENCE</scope>
    <source>
        <strain evidence="2">Dzin_1.0</strain>
    </source>
</reference>
<feature type="compositionally biased region" description="Basic and acidic residues" evidence="1">
    <location>
        <begin position="843"/>
        <end position="854"/>
    </location>
</feature>
<comment type="caution">
    <text evidence="2">The sequence shown here is derived from an EMBL/GenBank/DDBJ whole genome shotgun (WGS) entry which is preliminary data.</text>
</comment>
<feature type="compositionally biased region" description="Polar residues" evidence="1">
    <location>
        <begin position="876"/>
        <end position="897"/>
    </location>
</feature>
<feature type="compositionally biased region" description="Basic and acidic residues" evidence="1">
    <location>
        <begin position="899"/>
        <end position="937"/>
    </location>
</feature>
<dbReference type="OrthoDB" id="758862at2759"/>
<evidence type="ECO:0000313" key="2">
    <source>
        <dbReference type="EMBL" id="KAJ0979402.1"/>
    </source>
</evidence>
<reference evidence="2" key="1">
    <citation type="submission" date="2021-03" db="EMBL/GenBank/DDBJ databases">
        <authorList>
            <person name="Li Z."/>
            <person name="Yang C."/>
        </authorList>
    </citation>
    <scope>NUCLEOTIDE SEQUENCE</scope>
    <source>
        <strain evidence="2">Dzin_1.0</strain>
        <tissue evidence="2">Leaf</tissue>
    </source>
</reference>
<organism evidence="2 3">
    <name type="scientific">Dioscorea zingiberensis</name>
    <dbReference type="NCBI Taxonomy" id="325984"/>
    <lineage>
        <taxon>Eukaryota</taxon>
        <taxon>Viridiplantae</taxon>
        <taxon>Streptophyta</taxon>
        <taxon>Embryophyta</taxon>
        <taxon>Tracheophyta</taxon>
        <taxon>Spermatophyta</taxon>
        <taxon>Magnoliopsida</taxon>
        <taxon>Liliopsida</taxon>
        <taxon>Dioscoreales</taxon>
        <taxon>Dioscoreaceae</taxon>
        <taxon>Dioscorea</taxon>
    </lineage>
</organism>
<protein>
    <submittedName>
        <fullName evidence="2">Uncharacterized protein</fullName>
    </submittedName>
</protein>
<keyword evidence="3" id="KW-1185">Reference proteome</keyword>
<sequence>MSEKTGYSLQDQQSSNSVLAIPIKKRHLAWTHSVSPPSGAVSCMSEGSKPSAEKPLLSETDPTIAKKAKKHSLEADVDMKAAASGYHRESVGKGGLNLVSELDKGACKVEEPTIDNRSIFPQESPSVVLASAHLSAGERNSEGKNIANSSKPTWHRVSTVTGSLVTSGSFGHPQAEYGVTPTSVVLSGLPGDGQHTDGVSVKLEKVDSCSHDLASEGQYSQLNKQSGFETKTKPSHQNRLNWDLNTTMETWEGSLGELVMNHGDTKGFELLDNHHIGQEAGSLASAQMEANGTDLTVGKSSFIEIDHNRNLSYLSMSTSEHSSFQAGLELQLRPPCKSNACLNLGVSSPLGELNPIAEMSQLSLSLSGNLDLSACCSGKAKPFDERSQNTSKQVNLRSTKVVDCRPVKLELCDRNIHEEAPTPNSACSSNMKSAASCNTNITSMSTVKPEPCEEPSQHFMKPGQLLHGESDKHNFIPSSTSLPSAMDLFSDHVKIGLVSRVTTSADITPSVTAGLEGMPMNMPSQSLAPDCVTLRIRNGANESCNDDGVSAEASHNLLESLSAQGEEANAASEAFRLPAATSSLPVEPINYDIKGSIATANLCTVIGTPASNDDMLLFAEKDEEKINSRQFDSNSNHGRNEIDEQKFVPGEILGELPGYNEHKSHNPGDVDCIKEPAIKGGERDDFEDGEVRDPILHEDEAGGCVLHGEGSSEKRGENQVHGSTDRIDVTLKMPMDEGVTQRKMEIPEESKNGDGSLCIDERDSCTSTADNQQAVLAVGQPSVSSSKKKLIKTAQKRTVDHSVNDKSCGTKSTSCRDAPSTVDKGTGDKKSGNLESSKGPDVMPDKNLPKKDVPLKVNLGKQEIGRDKHSRIIKLSSPTDKPSYGRVNSNNNKSPLVQSEKDKMTDKSIMRSKPYSRETRDGFSKDRVQKFGSDRNQDQSFGKRGSDPMRVKPRDNTHPDALHCIKNPEPEHVFERLKKSTSFRYPRHSNSTEVGYVTSDCSIPSGGRVLRQPSDDETPNLSRLPSRRRSPGPVDREGHPGIGVQVSGRSFISPGRCIGRDISDLLPFNSDEKQMRNMPDGMLDLPLRTQQRLQFEREENAFIRRERRSLSPAHRGIPSLRLRHEYLKSASRARGCSPQQWSPSRRSPNIFDGHPELAHCRSPPIITHDRMRSPRQRPFYREDVMVRRPGSPQQFITRMPEDVRELHLRRNDLMRSGRVGERNMTRFDMIDPRDAAEEEYFEHLRYNELCELADERVDSRRICDERRGFVRPIRQRFSAGEDEGLHSHVEDGPPRPFRVRSDAMEAYPDRGGSRDFNGHMRNRVGNVHDRLRGLEEREQYHGRQGWPEADFADARLKRRRL</sequence>
<feature type="compositionally biased region" description="Polar residues" evidence="1">
    <location>
        <begin position="805"/>
        <end position="815"/>
    </location>
</feature>
<gene>
    <name evidence="2" type="ORF">J5N97_014876</name>
</gene>
<dbReference type="PANTHER" id="PTHR34536:SF4">
    <property type="entry name" value="BTZ DOMAIN-CONTAINING PROTEIN"/>
    <property type="match status" value="1"/>
</dbReference>
<dbReference type="EMBL" id="JAGGNH010000003">
    <property type="protein sequence ID" value="KAJ0979402.1"/>
    <property type="molecule type" value="Genomic_DNA"/>
</dbReference>
<feature type="compositionally biased region" description="Basic and acidic residues" evidence="1">
    <location>
        <begin position="944"/>
        <end position="965"/>
    </location>
</feature>